<dbReference type="EMBL" id="FO818640">
    <property type="protein sequence ID" value="CDM94524.1"/>
    <property type="molecule type" value="Genomic_DNA"/>
</dbReference>
<proteinExistence type="predicted"/>
<dbReference type="EMBL" id="FO818640">
    <property type="protein sequence ID" value="CDM92498.1"/>
    <property type="molecule type" value="Genomic_DNA"/>
</dbReference>
<gene>
    <name evidence="1" type="primary">faxE8</name>
    <name evidence="1" type="ORF">ARTHRO_10171</name>
    <name evidence="2" type="ORF">ARTHRO_20058</name>
</gene>
<keyword evidence="3" id="KW-1185">Reference proteome</keyword>
<sequence>MRNLHYKGIFSLNGELVQTHYNPHEFDKTAIIVAYQILTHIEEHKTPEVKNITYQVMGSYRPRGDYQGSAIIRLIKQTHLVKLVKESRLRVYLSGNPLFWAACRQIAARIESPNTINNQQLTEEE</sequence>
<evidence type="ECO:0000313" key="1">
    <source>
        <dbReference type="EMBL" id="CDM92498.1"/>
    </source>
</evidence>
<dbReference type="Proteomes" id="UP000032946">
    <property type="component" value="Chromosome"/>
</dbReference>
<organism evidence="1 3">
    <name type="scientific">Limnospira indica PCC 8005</name>
    <dbReference type="NCBI Taxonomy" id="376219"/>
    <lineage>
        <taxon>Bacteria</taxon>
        <taxon>Bacillati</taxon>
        <taxon>Cyanobacteriota</taxon>
        <taxon>Cyanophyceae</taxon>
        <taxon>Oscillatoriophycideae</taxon>
        <taxon>Oscillatoriales</taxon>
        <taxon>Sirenicapillariaceae</taxon>
        <taxon>Limnospira</taxon>
    </lineage>
</organism>
<dbReference type="RefSeq" id="WP_006622127.1">
    <property type="nucleotide sequence ID" value="NZ_FO818640.1"/>
</dbReference>
<name>A0A9P1KBW4_9CYAN</name>
<accession>A0A9P1KBW4</accession>
<evidence type="ECO:0000313" key="2">
    <source>
        <dbReference type="EMBL" id="CDM94524.1"/>
    </source>
</evidence>
<dbReference type="AlphaFoldDB" id="A0A9P1KBW4"/>
<reference evidence="1 3" key="1">
    <citation type="submission" date="2014-02" db="EMBL/GenBank/DDBJ databases">
        <authorList>
            <person name="Genoscope - CEA"/>
        </authorList>
    </citation>
    <scope>NUCLEOTIDE SEQUENCE [LARGE SCALE GENOMIC DNA]</scope>
    <source>
        <strain evidence="1 3">PCC 8005</strain>
    </source>
</reference>
<protein>
    <submittedName>
        <fullName evidence="1">Uncharacterized protein</fullName>
    </submittedName>
</protein>
<evidence type="ECO:0000313" key="3">
    <source>
        <dbReference type="Proteomes" id="UP000032946"/>
    </source>
</evidence>